<feature type="compositionally biased region" description="Acidic residues" evidence="2">
    <location>
        <begin position="248"/>
        <end position="259"/>
    </location>
</feature>
<feature type="transmembrane region" description="Helical" evidence="3">
    <location>
        <begin position="12"/>
        <end position="35"/>
    </location>
</feature>
<keyword evidence="5" id="KW-0238">DNA-binding</keyword>
<dbReference type="Gene3D" id="3.10.350.10">
    <property type="entry name" value="LysM domain"/>
    <property type="match status" value="1"/>
</dbReference>
<evidence type="ECO:0000256" key="3">
    <source>
        <dbReference type="SAM" id="Phobius"/>
    </source>
</evidence>
<dbReference type="Gene3D" id="1.10.10.10">
    <property type="entry name" value="Winged helix-like DNA-binding domain superfamily/Winged helix DNA-binding domain"/>
    <property type="match status" value="1"/>
</dbReference>
<accession>A0A2H1KBA9</accession>
<dbReference type="GO" id="GO:0003677">
    <property type="term" value="F:DNA binding"/>
    <property type="evidence" value="ECO:0007669"/>
    <property type="project" value="UniProtKB-KW"/>
</dbReference>
<evidence type="ECO:0000313" key="6">
    <source>
        <dbReference type="Proteomes" id="UP000234327"/>
    </source>
</evidence>
<dbReference type="PROSITE" id="PS51782">
    <property type="entry name" value="LYSM"/>
    <property type="match status" value="1"/>
</dbReference>
<keyword evidence="3" id="KW-0472">Membrane</keyword>
<feature type="compositionally biased region" description="Low complexity" evidence="2">
    <location>
        <begin position="235"/>
        <end position="247"/>
    </location>
</feature>
<dbReference type="PANTHER" id="PTHR34700:SF3">
    <property type="entry name" value="PHAGE-LIKE ELEMENT PBSX PROTEIN XKDQ"/>
    <property type="match status" value="1"/>
</dbReference>
<feature type="transmembrane region" description="Helical" evidence="3">
    <location>
        <begin position="100"/>
        <end position="124"/>
    </location>
</feature>
<gene>
    <name evidence="5" type="ORF">BAURA63_03150</name>
</gene>
<dbReference type="Gene3D" id="1.25.40.10">
    <property type="entry name" value="Tetratricopeptide repeat domain"/>
    <property type="match status" value="1"/>
</dbReference>
<sequence>MKRFGLIARGLAALITMLLILVGAPILLTIFSSSIVPDEGFVSAITHPDYTGGFLINTILPLIGWVAWATFALAILIELPAAFTKIKLPRIPGLQVQRKAAASLLGAVVIGITALFGGGGAMAAEPTPHDVAPVSVSAAVESPEDSAHTTDTVMEDQKYEIQHGDSLWKIADNKYGDPDRYTEIAEASDLTDPDIIHTGEILVVPDVEVDAPASTPKPKTAPEPEDFSEATPHPSAVDDVADSATTTDETENTSAEDDSPLSPALVTTAGVGTLMAAGLIGVLSAKRRRQRAKRTPGKRTVQPALEASNVERELREVEDPANIAHIDTTLRWLSDYCRTTGKTMPQPFAGRLSTDGVELYLTESGDFPTPMQKAAEDGTAWIVPTAETPTLDDEAMIPAPWPTLSTIGVDAAGGQVLIDLESSGALNIAGSDASEVLLALCIELGVSPWADDLQMTLVGMDTDLPQIIGPGKCRALNDVDELIKILTNRKADAETALADDEATDVSDARTRGLAPDTWTPEIVFIGSELTTAQAEQLSALIGKLPRTGLAIASTSPLGVGWTLTVTAEAATLDPAGITVNPQRISSDQYDALRDLYTTAEDLSEEDGPQWSATMSVTPDIFSPLAQSEPPADEAEVSPDDVGSSESSSEPVPDEVHGEPIEMSAPPAEISEPVPEDAVAADIIRVHPKMPVVRLLGQVRLIGAKGPEPVTAATSRIGICTAMAAYLALHPGASRELINTALWPKSDPHDGKYHRLNDTTSKLRKWLAEADDATPNFPRYNSEDMYRLHPDVQTDWHVVQGLIGESIAETPTARLSQALRLVDGPPISGLPPARKFGSAWAWAEPLREEIIQTLTDVAHEIATRCLTTKDYATAKVALATARMIGPEHEFLWRDTLLIEHAAGNHEKVAEIIKSLTNDDSDVDVDLTDETEEVIEQIRKAG</sequence>
<dbReference type="SMART" id="SM01043">
    <property type="entry name" value="BTAD"/>
    <property type="match status" value="1"/>
</dbReference>
<dbReference type="Proteomes" id="UP000234327">
    <property type="component" value="Unassembled WGS sequence"/>
</dbReference>
<dbReference type="CDD" id="cd00118">
    <property type="entry name" value="LysM"/>
    <property type="match status" value="1"/>
</dbReference>
<evidence type="ECO:0000313" key="5">
    <source>
        <dbReference type="EMBL" id="SMX96939.1"/>
    </source>
</evidence>
<keyword evidence="3" id="KW-1133">Transmembrane helix</keyword>
<feature type="transmembrane region" description="Helical" evidence="3">
    <location>
        <begin position="55"/>
        <end position="79"/>
    </location>
</feature>
<feature type="compositionally biased region" description="Low complexity" evidence="2">
    <location>
        <begin position="639"/>
        <end position="650"/>
    </location>
</feature>
<dbReference type="Pfam" id="PF01476">
    <property type="entry name" value="LysM"/>
    <property type="match status" value="1"/>
</dbReference>
<proteinExistence type="predicted"/>
<organism evidence="5 6">
    <name type="scientific">Brevibacterium aurantiacum</name>
    <dbReference type="NCBI Taxonomy" id="273384"/>
    <lineage>
        <taxon>Bacteria</taxon>
        <taxon>Bacillati</taxon>
        <taxon>Actinomycetota</taxon>
        <taxon>Actinomycetes</taxon>
        <taxon>Micrococcales</taxon>
        <taxon>Brevibacteriaceae</taxon>
        <taxon>Brevibacterium</taxon>
    </lineage>
</organism>
<dbReference type="InterPro" id="IPR011990">
    <property type="entry name" value="TPR-like_helical_dom_sf"/>
</dbReference>
<dbReference type="SMART" id="SM00257">
    <property type="entry name" value="LysM"/>
    <property type="match status" value="1"/>
</dbReference>
<evidence type="ECO:0000256" key="1">
    <source>
        <dbReference type="SAM" id="Coils"/>
    </source>
</evidence>
<dbReference type="EMBL" id="FXYZ01000017">
    <property type="protein sequence ID" value="SMX96939.1"/>
    <property type="molecule type" value="Genomic_DNA"/>
</dbReference>
<name>A0A2H1KBA9_BREAU</name>
<dbReference type="InterPro" id="IPR005158">
    <property type="entry name" value="BTAD"/>
</dbReference>
<dbReference type="InterPro" id="IPR036779">
    <property type="entry name" value="LysM_dom_sf"/>
</dbReference>
<evidence type="ECO:0000256" key="2">
    <source>
        <dbReference type="SAM" id="MobiDB-lite"/>
    </source>
</evidence>
<feature type="region of interest" description="Disordered" evidence="2">
    <location>
        <begin position="621"/>
        <end position="673"/>
    </location>
</feature>
<keyword evidence="1" id="KW-0175">Coiled coil</keyword>
<dbReference type="InterPro" id="IPR052196">
    <property type="entry name" value="Bact_Kbp"/>
</dbReference>
<keyword evidence="3" id="KW-0812">Transmembrane</keyword>
<dbReference type="PANTHER" id="PTHR34700">
    <property type="entry name" value="POTASSIUM BINDING PROTEIN KBP"/>
    <property type="match status" value="1"/>
</dbReference>
<protein>
    <submittedName>
        <fullName evidence="5">DNA-binding transcriptional activator of the SARP family</fullName>
    </submittedName>
</protein>
<feature type="region of interest" description="Disordered" evidence="2">
    <location>
        <begin position="206"/>
        <end position="265"/>
    </location>
</feature>
<evidence type="ECO:0000259" key="4">
    <source>
        <dbReference type="PROSITE" id="PS51782"/>
    </source>
</evidence>
<feature type="domain" description="LysM" evidence="4">
    <location>
        <begin position="157"/>
        <end position="204"/>
    </location>
</feature>
<dbReference type="AlphaFoldDB" id="A0A2H1KBA9"/>
<dbReference type="InterPro" id="IPR036388">
    <property type="entry name" value="WH-like_DNA-bd_sf"/>
</dbReference>
<feature type="coiled-coil region" evidence="1">
    <location>
        <begin position="476"/>
        <end position="503"/>
    </location>
</feature>
<reference evidence="5 6" key="1">
    <citation type="submission" date="2017-03" db="EMBL/GenBank/DDBJ databases">
        <authorList>
            <person name="Afonso C.L."/>
            <person name="Miller P.J."/>
            <person name="Scott M.A."/>
            <person name="Spackman E."/>
            <person name="Goraichik I."/>
            <person name="Dimitrov K.M."/>
            <person name="Suarez D.L."/>
            <person name="Swayne D.E."/>
        </authorList>
    </citation>
    <scope>NUCLEOTIDE SEQUENCE [LARGE SCALE GENOMIC DNA]</scope>
    <source>
        <strain evidence="6">6(3)</strain>
    </source>
</reference>
<dbReference type="RefSeq" id="WP_101598635.1">
    <property type="nucleotide sequence ID" value="NZ_FXYZ01000017.1"/>
</dbReference>
<dbReference type="InterPro" id="IPR018392">
    <property type="entry name" value="LysM"/>
</dbReference>